<evidence type="ECO:0000313" key="5">
    <source>
        <dbReference type="EMBL" id="PSL50419.1"/>
    </source>
</evidence>
<dbReference type="EMBL" id="PYAV01000003">
    <property type="protein sequence ID" value="PSL50419.1"/>
    <property type="molecule type" value="Genomic_DNA"/>
</dbReference>
<keyword evidence="2" id="KW-0560">Oxidoreductase</keyword>
<dbReference type="SMART" id="SM00822">
    <property type="entry name" value="PKS_KR"/>
    <property type="match status" value="1"/>
</dbReference>
<evidence type="ECO:0000313" key="6">
    <source>
        <dbReference type="Proteomes" id="UP000242310"/>
    </source>
</evidence>
<dbReference type="AlphaFoldDB" id="A0A2P8HW18"/>
<dbReference type="PANTHER" id="PTHR43115:SF4">
    <property type="entry name" value="DEHYDROGENASE_REDUCTASE SDR FAMILY MEMBER 11"/>
    <property type="match status" value="1"/>
</dbReference>
<dbReference type="GO" id="GO:0016616">
    <property type="term" value="F:oxidoreductase activity, acting on the CH-OH group of donors, NAD or NADP as acceptor"/>
    <property type="evidence" value="ECO:0007669"/>
    <property type="project" value="UniProtKB-ARBA"/>
</dbReference>
<sequence>MANLQNQTVMMTGASSGIGAAAAKRLAADGANVVLVARRKERLDELVNEITSAGGQAIAVAADITNRAEVEGAVAKAKEAYSTVDVLVNNAGVMLLSMLEKDHVDEWETMVDVNIKGVLFGVHAVLPAMIEQQNGHVINVSSVAGQEVMPSSSVYSATKFAVRAFSMGMEKELTHHGIRTTNISPGPVETELATHITDQDIVERFESMDMPFLKADDIADAIHYAVSQPRSVNVNEVTVRPLRG</sequence>
<dbReference type="SUPFAM" id="SSF51735">
    <property type="entry name" value="NAD(P)-binding Rossmann-fold domains"/>
    <property type="match status" value="1"/>
</dbReference>
<feature type="domain" description="Ketoreductase" evidence="4">
    <location>
        <begin position="7"/>
        <end position="186"/>
    </location>
</feature>
<dbReference type="FunFam" id="3.40.50.720:FF:000047">
    <property type="entry name" value="NADP-dependent L-serine/L-allo-threonine dehydrogenase"/>
    <property type="match status" value="1"/>
</dbReference>
<dbReference type="InterPro" id="IPR036291">
    <property type="entry name" value="NAD(P)-bd_dom_sf"/>
</dbReference>
<dbReference type="Pfam" id="PF00106">
    <property type="entry name" value="adh_short"/>
    <property type="match status" value="1"/>
</dbReference>
<proteinExistence type="inferred from homology"/>
<dbReference type="PRINTS" id="PR00080">
    <property type="entry name" value="SDRFAMILY"/>
</dbReference>
<comment type="caution">
    <text evidence="5">The sequence shown here is derived from an EMBL/GenBank/DDBJ whole genome shotgun (WGS) entry which is preliminary data.</text>
</comment>
<evidence type="ECO:0000256" key="3">
    <source>
        <dbReference type="RuleBase" id="RU000363"/>
    </source>
</evidence>
<gene>
    <name evidence="5" type="ORF">B0H94_10330</name>
</gene>
<dbReference type="Proteomes" id="UP000242310">
    <property type="component" value="Unassembled WGS sequence"/>
</dbReference>
<dbReference type="Gene3D" id="3.40.50.720">
    <property type="entry name" value="NAD(P)-binding Rossmann-like Domain"/>
    <property type="match status" value="1"/>
</dbReference>
<dbReference type="OrthoDB" id="9775296at2"/>
<protein>
    <submittedName>
        <fullName evidence="5">NADP-dependent 3-hydroxy acid dehydrogenase YdfG</fullName>
    </submittedName>
</protein>
<name>A0A2P8HW18_9BACI</name>
<reference evidence="5 6" key="1">
    <citation type="submission" date="2018-03" db="EMBL/GenBank/DDBJ databases">
        <title>Genomic Encyclopedia of Type Strains, Phase III (KMG-III): the genomes of soil and plant-associated and newly described type strains.</title>
        <authorList>
            <person name="Whitman W."/>
        </authorList>
    </citation>
    <scope>NUCLEOTIDE SEQUENCE [LARGE SCALE GENOMIC DNA]</scope>
    <source>
        <strain evidence="5 6">CGMCC 1.07653</strain>
    </source>
</reference>
<dbReference type="InterPro" id="IPR002347">
    <property type="entry name" value="SDR_fam"/>
</dbReference>
<evidence type="ECO:0000256" key="2">
    <source>
        <dbReference type="ARBA" id="ARBA00023002"/>
    </source>
</evidence>
<dbReference type="PANTHER" id="PTHR43115">
    <property type="entry name" value="DEHYDROGENASE/REDUCTASE SDR FAMILY MEMBER 11"/>
    <property type="match status" value="1"/>
</dbReference>
<dbReference type="RefSeq" id="WP_106587754.1">
    <property type="nucleotide sequence ID" value="NZ_PYAV01000003.1"/>
</dbReference>
<organism evidence="5 6">
    <name type="scientific">Salsuginibacillus halophilus</name>
    <dbReference type="NCBI Taxonomy" id="517424"/>
    <lineage>
        <taxon>Bacteria</taxon>
        <taxon>Bacillati</taxon>
        <taxon>Bacillota</taxon>
        <taxon>Bacilli</taxon>
        <taxon>Bacillales</taxon>
        <taxon>Bacillaceae</taxon>
        <taxon>Salsuginibacillus</taxon>
    </lineage>
</organism>
<evidence type="ECO:0000259" key="4">
    <source>
        <dbReference type="SMART" id="SM00822"/>
    </source>
</evidence>
<dbReference type="InterPro" id="IPR057326">
    <property type="entry name" value="KR_dom"/>
</dbReference>
<keyword evidence="6" id="KW-1185">Reference proteome</keyword>
<evidence type="ECO:0000256" key="1">
    <source>
        <dbReference type="ARBA" id="ARBA00006484"/>
    </source>
</evidence>
<comment type="similarity">
    <text evidence="1 3">Belongs to the short-chain dehydrogenases/reductases (SDR) family.</text>
</comment>
<accession>A0A2P8HW18</accession>
<dbReference type="PRINTS" id="PR00081">
    <property type="entry name" value="GDHRDH"/>
</dbReference>